<sequence length="627" mass="70465">MDKPALSERAPKRRKTSPSKPVPSEENTTPRASFLSPTKASLSRFNPSLLPRPVSAGKVIARRNPQLAPQTPDQNNAFLTTGEDALNFIMGSIGGAMQQVLSSTRQQPQNSMIPAVLTGDETDEQMKAIREANKARKQIERQLQQEEARQRRASERRSMVPIEQARAQSDDGFDAPEMESALPEVDFEDNKDDLPDTPEQIRRQLEPHSSPSRELLFSSPSTRRRRQPDLRERLPERSVQRVQEARPPDIDTAEVQTEIDPVPEVETLHEREPQSQNPPQKTSEILAKEAEKAKLEKELKILKDEVQGHTLHVEHLDGERDEDIDDLVRLINSVKSGTPQAMQKETTLSSILTSFLPFSIPVRQPESSLEQHKPISSHFPVPQSDPIPTLTLFTPLKFTSTISPPSKPTSVRHGIKQTHHITLKGPASLLSCDLDLTISSSPDEDEHPRVDSLVLDNLSPWASAEVGPFLERHANEGDINMIGYALARYWDVSVKRAQCWSRCCKEFRHLLALSRDLQSTGDEEEVSTLEVAKASKRDLLPHFGRQALTFETHSVVLRIEWTLLFDWTGEVESMVGAKAALPHVWHEADTNDAFKKIETTFDILVVERGVFDATRIIVGLLFQEAEV</sequence>
<dbReference type="AlphaFoldDB" id="A0A517LIZ1"/>
<accession>A0A517LIZ1</accession>
<feature type="region of interest" description="Disordered" evidence="2">
    <location>
        <begin position="1"/>
        <end position="57"/>
    </location>
</feature>
<evidence type="ECO:0000313" key="4">
    <source>
        <dbReference type="Proteomes" id="UP000316270"/>
    </source>
</evidence>
<evidence type="ECO:0000256" key="1">
    <source>
        <dbReference type="SAM" id="Coils"/>
    </source>
</evidence>
<reference evidence="3 4" key="1">
    <citation type="submission" date="2019-07" db="EMBL/GenBank/DDBJ databases">
        <title>Finished genome of Venturia effusa.</title>
        <authorList>
            <person name="Young C.A."/>
            <person name="Cox M.P."/>
            <person name="Ganley A.R.D."/>
            <person name="David W.J."/>
        </authorList>
    </citation>
    <scope>NUCLEOTIDE SEQUENCE [LARGE SCALE GENOMIC DNA]</scope>
    <source>
        <strain evidence="4">albino</strain>
    </source>
</reference>
<dbReference type="OrthoDB" id="4160836at2759"/>
<protein>
    <submittedName>
        <fullName evidence="3">Uncharacterized protein</fullName>
    </submittedName>
</protein>
<dbReference type="Proteomes" id="UP000316270">
    <property type="component" value="Chromosome 13"/>
</dbReference>
<dbReference type="STRING" id="50376.A0A517LIZ1"/>
<feature type="compositionally biased region" description="Basic and acidic residues" evidence="2">
    <location>
        <begin position="1"/>
        <end position="10"/>
    </location>
</feature>
<feature type="coiled-coil region" evidence="1">
    <location>
        <begin position="285"/>
        <end position="312"/>
    </location>
</feature>
<proteinExistence type="predicted"/>
<keyword evidence="4" id="KW-1185">Reference proteome</keyword>
<feature type="compositionally biased region" description="Basic and acidic residues" evidence="2">
    <location>
        <begin position="227"/>
        <end position="249"/>
    </location>
</feature>
<keyword evidence="1" id="KW-0175">Coiled coil</keyword>
<evidence type="ECO:0000313" key="3">
    <source>
        <dbReference type="EMBL" id="QDS75614.1"/>
    </source>
</evidence>
<name>A0A517LIZ1_9PEZI</name>
<dbReference type="EMBL" id="CP042197">
    <property type="protein sequence ID" value="QDS75614.1"/>
    <property type="molecule type" value="Genomic_DNA"/>
</dbReference>
<gene>
    <name evidence="3" type="ORF">FKW77_006589</name>
</gene>
<feature type="compositionally biased region" description="Polar residues" evidence="2">
    <location>
        <begin position="25"/>
        <end position="46"/>
    </location>
</feature>
<feature type="compositionally biased region" description="Basic and acidic residues" evidence="2">
    <location>
        <begin position="134"/>
        <end position="158"/>
    </location>
</feature>
<organism evidence="3 4">
    <name type="scientific">Venturia effusa</name>
    <dbReference type="NCBI Taxonomy" id="50376"/>
    <lineage>
        <taxon>Eukaryota</taxon>
        <taxon>Fungi</taxon>
        <taxon>Dikarya</taxon>
        <taxon>Ascomycota</taxon>
        <taxon>Pezizomycotina</taxon>
        <taxon>Dothideomycetes</taxon>
        <taxon>Pleosporomycetidae</taxon>
        <taxon>Venturiales</taxon>
        <taxon>Venturiaceae</taxon>
        <taxon>Venturia</taxon>
    </lineage>
</organism>
<evidence type="ECO:0000256" key="2">
    <source>
        <dbReference type="SAM" id="MobiDB-lite"/>
    </source>
</evidence>
<feature type="region of interest" description="Disordered" evidence="2">
    <location>
        <begin position="134"/>
        <end position="257"/>
    </location>
</feature>